<evidence type="ECO:0000313" key="2">
    <source>
        <dbReference type="Proteomes" id="UP000199468"/>
    </source>
</evidence>
<dbReference type="Proteomes" id="UP000199468">
    <property type="component" value="Unassembled WGS sequence"/>
</dbReference>
<dbReference type="RefSeq" id="WP_091857212.1">
    <property type="nucleotide sequence ID" value="NZ_FNBZ01000004.1"/>
</dbReference>
<accession>A0ABY0NZ85</accession>
<protein>
    <recommendedName>
        <fullName evidence="3">TnsA endonuclease N-terminal domain-containing protein</fullName>
    </recommendedName>
</protein>
<comment type="caution">
    <text evidence="1">The sequence shown here is derived from an EMBL/GenBank/DDBJ whole genome shotgun (WGS) entry which is preliminary data.</text>
</comment>
<organism evidence="1 2">
    <name type="scientific">Bosea robiniae</name>
    <dbReference type="NCBI Taxonomy" id="1036780"/>
    <lineage>
        <taxon>Bacteria</taxon>
        <taxon>Pseudomonadati</taxon>
        <taxon>Pseudomonadota</taxon>
        <taxon>Alphaproteobacteria</taxon>
        <taxon>Hyphomicrobiales</taxon>
        <taxon>Boseaceae</taxon>
        <taxon>Bosea</taxon>
    </lineage>
</organism>
<evidence type="ECO:0008006" key="3">
    <source>
        <dbReference type="Google" id="ProtNLM"/>
    </source>
</evidence>
<reference evidence="1 2" key="1">
    <citation type="submission" date="2016-10" db="EMBL/GenBank/DDBJ databases">
        <authorList>
            <person name="Varghese N."/>
            <person name="Submissions S."/>
        </authorList>
    </citation>
    <scope>NUCLEOTIDE SEQUENCE [LARGE SCALE GENOMIC DNA]</scope>
    <source>
        <strain evidence="1 2">DSM 26672</strain>
    </source>
</reference>
<gene>
    <name evidence="1" type="ORF">SAMN05421844_10464</name>
</gene>
<sequence>MKLRSSKAAGSFSCAKPGSFELLINIEADPRTYSFCEFDFHAELPGSEADQFDHVAAYFLRHQAGRFVICAKPQLSHQTSLYRESWSKLDLALAQKETWLFAVDPEKLRREPGWTNAIELARCAQAEIDIEDEERVRQHMRSVRRCTIREVMKLCRGSADSFDAILKLIASGVLVCEDEYELSPCSRIGTMTSRSPTLSPGWL</sequence>
<evidence type="ECO:0000313" key="1">
    <source>
        <dbReference type="EMBL" id="SDG45463.1"/>
    </source>
</evidence>
<proteinExistence type="predicted"/>
<name>A0ABY0NZ85_9HYPH</name>
<keyword evidence="2" id="KW-1185">Reference proteome</keyword>
<dbReference type="EMBL" id="FNBZ01000004">
    <property type="protein sequence ID" value="SDG45463.1"/>
    <property type="molecule type" value="Genomic_DNA"/>
</dbReference>